<dbReference type="Proteomes" id="UP000601435">
    <property type="component" value="Unassembled WGS sequence"/>
</dbReference>
<protein>
    <recommendedName>
        <fullName evidence="3">EF-hand domain-containing protein</fullName>
    </recommendedName>
</protein>
<organism evidence="1 2">
    <name type="scientific">Symbiodinium necroappetens</name>
    <dbReference type="NCBI Taxonomy" id="1628268"/>
    <lineage>
        <taxon>Eukaryota</taxon>
        <taxon>Sar</taxon>
        <taxon>Alveolata</taxon>
        <taxon>Dinophyceae</taxon>
        <taxon>Suessiales</taxon>
        <taxon>Symbiodiniaceae</taxon>
        <taxon>Symbiodinium</taxon>
    </lineage>
</organism>
<proteinExistence type="predicted"/>
<dbReference type="Gene3D" id="1.10.238.10">
    <property type="entry name" value="EF-hand"/>
    <property type="match status" value="1"/>
</dbReference>
<keyword evidence="2" id="KW-1185">Reference proteome</keyword>
<sequence length="473" mass="51826">MTRTCWTCTSRWGRSRTGRCRNFLDKARELGRSLQRTACARWWVIAEFMHCDVGTSETAVGLKPRYDSLLSFGPFGVGDAEVEHFARAAVRLELQAFSTVGSASYVLGRAALPLAALLDCTPQDPNPVIAGTLSFAYEADTHVQIATVRYKARWRKSIIKPLETYTITRGMSPVAAVAAVAEGAGPGTAAAPGLMDAAKGLIVHIYHVTSLVPTQPGVAAESLQPYVTYEVPGHKAHFTQSGSGPNVTFEDARRMVVRVDSDFCRWVQNAGGLHFLVFDASMPAAGDSEEQLGLIGEARVPLDQSQYNRASGSAWCWHAPRVLTALITATWHCRNPVEGESQRREGNHELPPVGYIELSVSWQDDPSSVLAPGVIGLSPFEADRGSITEEQFQVLWQRVIRRLHVLKLAPVDWFHKHDVDQDGFWSKAEFTAALSSMPLGLSALETDYIFNWTDRRRPLGLSSVCVLCGVGDS</sequence>
<reference evidence="1" key="1">
    <citation type="submission" date="2021-02" db="EMBL/GenBank/DDBJ databases">
        <authorList>
            <person name="Dougan E. K."/>
            <person name="Rhodes N."/>
            <person name="Thang M."/>
            <person name="Chan C."/>
        </authorList>
    </citation>
    <scope>NUCLEOTIDE SEQUENCE</scope>
</reference>
<dbReference type="EMBL" id="CAJNJA010022577">
    <property type="protein sequence ID" value="CAE7496006.1"/>
    <property type="molecule type" value="Genomic_DNA"/>
</dbReference>
<dbReference type="AlphaFoldDB" id="A0A812SSI4"/>
<name>A0A812SSI4_9DINO</name>
<evidence type="ECO:0000313" key="2">
    <source>
        <dbReference type="Proteomes" id="UP000601435"/>
    </source>
</evidence>
<dbReference type="InterPro" id="IPR031139">
    <property type="entry name" value="RPGRIP1_fam"/>
</dbReference>
<comment type="caution">
    <text evidence="1">The sequence shown here is derived from an EMBL/GenBank/DDBJ whole genome shotgun (WGS) entry which is preliminary data.</text>
</comment>
<dbReference type="OrthoDB" id="446770at2759"/>
<evidence type="ECO:0008006" key="3">
    <source>
        <dbReference type="Google" id="ProtNLM"/>
    </source>
</evidence>
<evidence type="ECO:0000313" key="1">
    <source>
        <dbReference type="EMBL" id="CAE7496006.1"/>
    </source>
</evidence>
<dbReference type="PANTHER" id="PTHR14240">
    <property type="entry name" value="RETINITIS PIGMENTOSA GTPASE REGULATOR-INTERACTING PROTEIN"/>
    <property type="match status" value="1"/>
</dbReference>
<dbReference type="SUPFAM" id="SSF47473">
    <property type="entry name" value="EF-hand"/>
    <property type="match status" value="1"/>
</dbReference>
<gene>
    <name evidence="1" type="ORF">SNEC2469_LOCUS14113</name>
</gene>
<accession>A0A812SSI4</accession>
<dbReference type="InterPro" id="IPR011992">
    <property type="entry name" value="EF-hand-dom_pair"/>
</dbReference>